<keyword evidence="3" id="KW-0349">Heme</keyword>
<evidence type="ECO:0000313" key="6">
    <source>
        <dbReference type="EMBL" id="KAL2060528.1"/>
    </source>
</evidence>
<dbReference type="PANTHER" id="PTHR24304:SF2">
    <property type="entry name" value="24-HYDROXYCHOLESTEROL 7-ALPHA-HYDROXYLASE"/>
    <property type="match status" value="1"/>
</dbReference>
<evidence type="ECO:0008006" key="8">
    <source>
        <dbReference type="Google" id="ProtNLM"/>
    </source>
</evidence>
<name>A0ABR4BSC5_9HELO</name>
<comment type="similarity">
    <text evidence="2">Belongs to the cytochrome P450 family.</text>
</comment>
<evidence type="ECO:0000313" key="7">
    <source>
        <dbReference type="Proteomes" id="UP001595075"/>
    </source>
</evidence>
<organism evidence="6 7">
    <name type="scientific">Oculimacula yallundae</name>
    <dbReference type="NCBI Taxonomy" id="86028"/>
    <lineage>
        <taxon>Eukaryota</taxon>
        <taxon>Fungi</taxon>
        <taxon>Dikarya</taxon>
        <taxon>Ascomycota</taxon>
        <taxon>Pezizomycotina</taxon>
        <taxon>Leotiomycetes</taxon>
        <taxon>Helotiales</taxon>
        <taxon>Ploettnerulaceae</taxon>
        <taxon>Oculimacula</taxon>
    </lineage>
</organism>
<dbReference type="Pfam" id="PF00067">
    <property type="entry name" value="p450"/>
    <property type="match status" value="1"/>
</dbReference>
<evidence type="ECO:0000256" key="1">
    <source>
        <dbReference type="ARBA" id="ARBA00001971"/>
    </source>
</evidence>
<dbReference type="InterPro" id="IPR002403">
    <property type="entry name" value="Cyt_P450_E_grp-IV"/>
</dbReference>
<dbReference type="EMBL" id="JAZHXI010000021">
    <property type="protein sequence ID" value="KAL2060528.1"/>
    <property type="molecule type" value="Genomic_DNA"/>
</dbReference>
<evidence type="ECO:0000256" key="3">
    <source>
        <dbReference type="ARBA" id="ARBA00022617"/>
    </source>
</evidence>
<dbReference type="PRINTS" id="PR00465">
    <property type="entry name" value="EP450IV"/>
</dbReference>
<sequence length="566" mass="64051">MAQTEISALLRSWNMDLCLLLLLTIASPFLFTWLFTSLSAHRAWKLANRTPPGLKRPPTLPYLIPILGHVIEFMRDGHKFMSKTSQYIDRAIPVRIVLPIFSNYVVSGPENVLAYFRESRSLSTTSRSVIIMKNAFGCPARLVHQFEPREIPPGTKPEDNIEHQILRALNIGLSGTHLEGLAARFQDHLGEKIENSISGGNIATKWKTFPDLSKFVESQIFEAAVQAMFGTHMLDLNPTLAEDFLSFNSSIGTLFMGLPWFMNPSACKARERMVENIKRWLKFTSENCPIESLEDVDWEPFYGSKFTRERQVLLTRRGIVDETARAAENFAFMWAATANTMPAATWCLIESLHDPSLKERLHNILPAAIQPESTTSGKLPKFDILKLCEEPLMSSIYAETLRLRVAVLIVRQPSIDNFSFRGWHIKKDEVLSLSTRTEAMNEDVWNSSSHPLTEFYSDRFIVDPNDPSSGPFKEQKVKTKDGKPYFALDGSSNGAWIPYGGGNHLCPGRHFAKREIITTIALLLSAYDMDLINEEKDKPEVDMKCFGFGTMPPDRPVAFRIRCRLG</sequence>
<keyword evidence="7" id="KW-1185">Reference proteome</keyword>
<dbReference type="CDD" id="cd11040">
    <property type="entry name" value="CYP7_CYP8-like"/>
    <property type="match status" value="1"/>
</dbReference>
<dbReference type="InterPro" id="IPR001128">
    <property type="entry name" value="Cyt_P450"/>
</dbReference>
<gene>
    <name evidence="6" type="ORF">VTL71DRAFT_9169</name>
</gene>
<keyword evidence="5" id="KW-0408">Iron</keyword>
<reference evidence="6 7" key="1">
    <citation type="journal article" date="2024" name="Commun. Biol.">
        <title>Comparative genomic analysis of thermophilic fungi reveals convergent evolutionary adaptations and gene losses.</title>
        <authorList>
            <person name="Steindorff A.S."/>
            <person name="Aguilar-Pontes M.V."/>
            <person name="Robinson A.J."/>
            <person name="Andreopoulos B."/>
            <person name="LaButti K."/>
            <person name="Kuo A."/>
            <person name="Mondo S."/>
            <person name="Riley R."/>
            <person name="Otillar R."/>
            <person name="Haridas S."/>
            <person name="Lipzen A."/>
            <person name="Grimwood J."/>
            <person name="Schmutz J."/>
            <person name="Clum A."/>
            <person name="Reid I.D."/>
            <person name="Moisan M.C."/>
            <person name="Butler G."/>
            <person name="Nguyen T.T.M."/>
            <person name="Dewar K."/>
            <person name="Conant G."/>
            <person name="Drula E."/>
            <person name="Henrissat B."/>
            <person name="Hansel C."/>
            <person name="Singer S."/>
            <person name="Hutchinson M.I."/>
            <person name="de Vries R.P."/>
            <person name="Natvig D.O."/>
            <person name="Powell A.J."/>
            <person name="Tsang A."/>
            <person name="Grigoriev I.V."/>
        </authorList>
    </citation>
    <scope>NUCLEOTIDE SEQUENCE [LARGE SCALE GENOMIC DNA]</scope>
    <source>
        <strain evidence="6 7">CBS 494.80</strain>
    </source>
</reference>
<keyword evidence="4" id="KW-0479">Metal-binding</keyword>
<comment type="cofactor">
    <cofactor evidence="1">
        <name>heme</name>
        <dbReference type="ChEBI" id="CHEBI:30413"/>
    </cofactor>
</comment>
<protein>
    <recommendedName>
        <fullName evidence="8">Cytochrome P450</fullName>
    </recommendedName>
</protein>
<evidence type="ECO:0000256" key="4">
    <source>
        <dbReference type="ARBA" id="ARBA00022723"/>
    </source>
</evidence>
<evidence type="ECO:0000256" key="5">
    <source>
        <dbReference type="ARBA" id="ARBA00023004"/>
    </source>
</evidence>
<dbReference type="Gene3D" id="1.10.630.10">
    <property type="entry name" value="Cytochrome P450"/>
    <property type="match status" value="1"/>
</dbReference>
<accession>A0ABR4BSC5</accession>
<dbReference type="Proteomes" id="UP001595075">
    <property type="component" value="Unassembled WGS sequence"/>
</dbReference>
<dbReference type="PANTHER" id="PTHR24304">
    <property type="entry name" value="CYTOCHROME P450 FAMILY 7"/>
    <property type="match status" value="1"/>
</dbReference>
<dbReference type="InterPro" id="IPR050529">
    <property type="entry name" value="CYP450_sterol_14alpha_dmase"/>
</dbReference>
<comment type="caution">
    <text evidence="6">The sequence shown here is derived from an EMBL/GenBank/DDBJ whole genome shotgun (WGS) entry which is preliminary data.</text>
</comment>
<dbReference type="SUPFAM" id="SSF48264">
    <property type="entry name" value="Cytochrome P450"/>
    <property type="match status" value="1"/>
</dbReference>
<proteinExistence type="inferred from homology"/>
<dbReference type="InterPro" id="IPR036396">
    <property type="entry name" value="Cyt_P450_sf"/>
</dbReference>
<evidence type="ECO:0000256" key="2">
    <source>
        <dbReference type="ARBA" id="ARBA00010617"/>
    </source>
</evidence>